<feature type="repeat" description="Solcar" evidence="9">
    <location>
        <begin position="200"/>
        <end position="283"/>
    </location>
</feature>
<evidence type="ECO:0000256" key="8">
    <source>
        <dbReference type="ARBA" id="ARBA00023136"/>
    </source>
</evidence>
<protein>
    <submittedName>
        <fullName evidence="11">Mitochondrial carrier</fullName>
    </submittedName>
</protein>
<keyword evidence="3 10" id="KW-0813">Transport</keyword>
<dbReference type="GO" id="GO:0055085">
    <property type="term" value="P:transmembrane transport"/>
    <property type="evidence" value="ECO:0007669"/>
    <property type="project" value="InterPro"/>
</dbReference>
<dbReference type="PRINTS" id="PR00784">
    <property type="entry name" value="MTUNCOUPLING"/>
</dbReference>
<dbReference type="SUPFAM" id="SSF103506">
    <property type="entry name" value="Mitochondrial carrier"/>
    <property type="match status" value="1"/>
</dbReference>
<evidence type="ECO:0000256" key="7">
    <source>
        <dbReference type="ARBA" id="ARBA00023128"/>
    </source>
</evidence>
<dbReference type="InterPro" id="IPR050391">
    <property type="entry name" value="Mito_Metabolite_Transporter"/>
</dbReference>
<dbReference type="GO" id="GO:0031966">
    <property type="term" value="C:mitochondrial membrane"/>
    <property type="evidence" value="ECO:0007669"/>
    <property type="project" value="UniProtKB-SubCell"/>
</dbReference>
<keyword evidence="6" id="KW-1133">Transmembrane helix</keyword>
<organism evidence="11">
    <name type="scientific">Phaffia rhodozyma</name>
    <name type="common">Yeast</name>
    <name type="synonym">Xanthophyllomyces dendrorhous</name>
    <dbReference type="NCBI Taxonomy" id="264483"/>
    <lineage>
        <taxon>Eukaryota</taxon>
        <taxon>Fungi</taxon>
        <taxon>Dikarya</taxon>
        <taxon>Basidiomycota</taxon>
        <taxon>Agaricomycotina</taxon>
        <taxon>Tremellomycetes</taxon>
        <taxon>Cystofilobasidiales</taxon>
        <taxon>Mrakiaceae</taxon>
        <taxon>Phaffia</taxon>
    </lineage>
</organism>
<reference evidence="11" key="1">
    <citation type="submission" date="2014-08" db="EMBL/GenBank/DDBJ databases">
        <authorList>
            <person name="Sharma Rahul"/>
            <person name="Thines Marco"/>
        </authorList>
    </citation>
    <scope>NUCLEOTIDE SEQUENCE</scope>
</reference>
<accession>A0A0F7SRW3</accession>
<dbReference type="PROSITE" id="PS50920">
    <property type="entry name" value="SOLCAR"/>
    <property type="match status" value="3"/>
</dbReference>
<dbReference type="InterPro" id="IPR023395">
    <property type="entry name" value="MCP_dom_sf"/>
</dbReference>
<dbReference type="AlphaFoldDB" id="A0A0F7SRW3"/>
<evidence type="ECO:0000256" key="1">
    <source>
        <dbReference type="ARBA" id="ARBA00004225"/>
    </source>
</evidence>
<feature type="repeat" description="Solcar" evidence="9">
    <location>
        <begin position="7"/>
        <end position="90"/>
    </location>
</feature>
<sequence length="293" mass="31872">MADLKKPVLTYPFWCGGAAASMAACVTHPLDLLRVRMQTSQIKTGFGSTAVSVFKANGVPGFYSGLSASIMRQMTYSVTRFGAYEHFKDVFRQRNPGSKLTPMQMILAASLAGVAGGIAGNPADIILVRMTADASKPPAERLNYKHCFDGVFRVIKEEGVQQLFRGLGPNLVRAVLMNASQLASYDWFKEQLIARLDFKDGLFLHSMASLGAGTVATTICAPADVVRSRVMNSKSTEGPVSVLLKSLKSEGPQFLFKGWTPAWIRLAPNTVLIFIFLEQIRKVVDSTRTLASA</sequence>
<evidence type="ECO:0000256" key="4">
    <source>
        <dbReference type="ARBA" id="ARBA00022692"/>
    </source>
</evidence>
<evidence type="ECO:0000313" key="11">
    <source>
        <dbReference type="EMBL" id="CED84992.1"/>
    </source>
</evidence>
<feature type="repeat" description="Solcar" evidence="9">
    <location>
        <begin position="100"/>
        <end position="191"/>
    </location>
</feature>
<dbReference type="Gene3D" id="1.50.40.10">
    <property type="entry name" value="Mitochondrial carrier domain"/>
    <property type="match status" value="1"/>
</dbReference>
<evidence type="ECO:0000256" key="6">
    <source>
        <dbReference type="ARBA" id="ARBA00022989"/>
    </source>
</evidence>
<evidence type="ECO:0000256" key="5">
    <source>
        <dbReference type="ARBA" id="ARBA00022737"/>
    </source>
</evidence>
<name>A0A0F7SRW3_PHARH</name>
<dbReference type="PROSITE" id="PS51257">
    <property type="entry name" value="PROKAR_LIPOPROTEIN"/>
    <property type="match status" value="1"/>
</dbReference>
<dbReference type="EMBL" id="LN483332">
    <property type="protein sequence ID" value="CED84992.1"/>
    <property type="molecule type" value="Genomic_DNA"/>
</dbReference>
<evidence type="ECO:0000256" key="3">
    <source>
        <dbReference type="ARBA" id="ARBA00022448"/>
    </source>
</evidence>
<dbReference type="PANTHER" id="PTHR45618">
    <property type="entry name" value="MITOCHONDRIAL DICARBOXYLATE CARRIER-RELATED"/>
    <property type="match status" value="1"/>
</dbReference>
<proteinExistence type="inferred from homology"/>
<keyword evidence="4 9" id="KW-0812">Transmembrane</keyword>
<comment type="subcellular location">
    <subcellularLocation>
        <location evidence="1">Mitochondrion membrane</location>
        <topology evidence="1">Multi-pass membrane protein</topology>
    </subcellularLocation>
</comment>
<keyword evidence="8 9" id="KW-0472">Membrane</keyword>
<evidence type="ECO:0000256" key="2">
    <source>
        <dbReference type="ARBA" id="ARBA00006375"/>
    </source>
</evidence>
<keyword evidence="5" id="KW-0677">Repeat</keyword>
<evidence type="ECO:0000256" key="9">
    <source>
        <dbReference type="PROSITE-ProRule" id="PRU00282"/>
    </source>
</evidence>
<dbReference type="Pfam" id="PF00153">
    <property type="entry name" value="Mito_carr"/>
    <property type="match status" value="3"/>
</dbReference>
<dbReference type="InterPro" id="IPR002067">
    <property type="entry name" value="MCP"/>
</dbReference>
<dbReference type="InterPro" id="IPR018108">
    <property type="entry name" value="MCP_transmembrane"/>
</dbReference>
<keyword evidence="7" id="KW-0496">Mitochondrion</keyword>
<evidence type="ECO:0000256" key="10">
    <source>
        <dbReference type="RuleBase" id="RU000488"/>
    </source>
</evidence>
<comment type="similarity">
    <text evidence="2 10">Belongs to the mitochondrial carrier (TC 2.A.29) family.</text>
</comment>